<name>A0A7J7I618_CAMSI</name>
<dbReference type="Proteomes" id="UP000593564">
    <property type="component" value="Unassembled WGS sequence"/>
</dbReference>
<dbReference type="AlphaFoldDB" id="A0A7J7I618"/>
<reference evidence="1 2" key="2">
    <citation type="submission" date="2020-07" db="EMBL/GenBank/DDBJ databases">
        <title>Genome assembly of wild tea tree DASZ reveals pedigree and selection history of tea varieties.</title>
        <authorList>
            <person name="Zhang W."/>
        </authorList>
    </citation>
    <scope>NUCLEOTIDE SEQUENCE [LARGE SCALE GENOMIC DNA]</scope>
    <source>
        <strain evidence="2">cv. G240</strain>
        <tissue evidence="1">Leaf</tissue>
    </source>
</reference>
<evidence type="ECO:0000313" key="1">
    <source>
        <dbReference type="EMBL" id="KAF5960472.1"/>
    </source>
</evidence>
<proteinExistence type="predicted"/>
<gene>
    <name evidence="1" type="ORF">HYC85_001681</name>
</gene>
<sequence>MVTLKLHATDEHNCPDMQNNSASMPQICKTILLALAVHLPPTHHTADPIYALQSRADRANLAKTVQTRTETKQQS</sequence>
<keyword evidence="2" id="KW-1185">Reference proteome</keyword>
<accession>A0A7J7I618</accession>
<evidence type="ECO:0000313" key="2">
    <source>
        <dbReference type="Proteomes" id="UP000593564"/>
    </source>
</evidence>
<reference evidence="2" key="1">
    <citation type="journal article" date="2020" name="Nat. Commun.">
        <title>Genome assembly of wild tea tree DASZ reveals pedigree and selection history of tea varieties.</title>
        <authorList>
            <person name="Zhang W."/>
            <person name="Zhang Y."/>
            <person name="Qiu H."/>
            <person name="Guo Y."/>
            <person name="Wan H."/>
            <person name="Zhang X."/>
            <person name="Scossa F."/>
            <person name="Alseekh S."/>
            <person name="Zhang Q."/>
            <person name="Wang P."/>
            <person name="Xu L."/>
            <person name="Schmidt M.H."/>
            <person name="Jia X."/>
            <person name="Li D."/>
            <person name="Zhu A."/>
            <person name="Guo F."/>
            <person name="Chen W."/>
            <person name="Ni D."/>
            <person name="Usadel B."/>
            <person name="Fernie A.R."/>
            <person name="Wen W."/>
        </authorList>
    </citation>
    <scope>NUCLEOTIDE SEQUENCE [LARGE SCALE GENOMIC DNA]</scope>
    <source>
        <strain evidence="2">cv. G240</strain>
    </source>
</reference>
<organism evidence="1 2">
    <name type="scientific">Camellia sinensis</name>
    <name type="common">Tea plant</name>
    <name type="synonym">Thea sinensis</name>
    <dbReference type="NCBI Taxonomy" id="4442"/>
    <lineage>
        <taxon>Eukaryota</taxon>
        <taxon>Viridiplantae</taxon>
        <taxon>Streptophyta</taxon>
        <taxon>Embryophyta</taxon>
        <taxon>Tracheophyta</taxon>
        <taxon>Spermatophyta</taxon>
        <taxon>Magnoliopsida</taxon>
        <taxon>eudicotyledons</taxon>
        <taxon>Gunneridae</taxon>
        <taxon>Pentapetalae</taxon>
        <taxon>asterids</taxon>
        <taxon>Ericales</taxon>
        <taxon>Theaceae</taxon>
        <taxon>Camellia</taxon>
    </lineage>
</organism>
<comment type="caution">
    <text evidence="1">The sequence shown here is derived from an EMBL/GenBank/DDBJ whole genome shotgun (WGS) entry which is preliminary data.</text>
</comment>
<dbReference type="EMBL" id="JACBKZ010000001">
    <property type="protein sequence ID" value="KAF5960472.1"/>
    <property type="molecule type" value="Genomic_DNA"/>
</dbReference>
<protein>
    <submittedName>
        <fullName evidence="1">Uncharacterized protein</fullName>
    </submittedName>
</protein>